<dbReference type="InterPro" id="IPR036890">
    <property type="entry name" value="HATPase_C_sf"/>
</dbReference>
<dbReference type="SUPFAM" id="SSF47384">
    <property type="entry name" value="Homodimeric domain of signal transducing histidine kinase"/>
    <property type="match status" value="1"/>
</dbReference>
<dbReference type="AlphaFoldDB" id="A0AAE3IS28"/>
<keyword evidence="5" id="KW-0808">Transferase</keyword>
<sequence>MNISTFFVMILFIATGLMLFIAYLSFRKRHLAIAKYTSFVMLASSFYSFGYAFELLSTDLHSVKFWLKVEYIGSPFISTFWLIFILHFTGYQHLLKKWVIALLFVIPTLTLIFHYTNDWHHFYYRNLQLADNPLQLSKTMLEKGPWYWIQVIYNHLLGASGVVFFARMYVKAKPIVKKQIIMMMLGTLSPWFANFIYLFLGDNWKIDLTPIGFTLTGIFLVWAIYRFNLNRLVPVAIQTVFETMQDGVLILDYEDNVTSMNRAAKHIFDQLLPATNHNDSIYHILSNYPDVLLKLHSPISRISLKKGQENRYYDMKVSPIYEKESIELGKLITINDVTQVTLYQEELLTNANQLAELGEFKDNLFTVIAHDIRDPLAILINLLDLLEEELQNYDIEEVTAFHEMNWRLRNTYKLVEQLLDWYRSQQGKLIFRPVVWNLSSVINQTIESIKIKSKQKNIHIRSSVAENVQVYADIEMVKLIIRTLLSNAIKFSEINGEIELGAVIEGSQVKVFVKDFGVGVDREIAKTLFRKVQQMSITGTEGEEGTGLGLYLAGKFVEMNGGTIWFESNIGEGSTFFFSLPSSKDVGN</sequence>
<dbReference type="PANTHER" id="PTHR42878:SF7">
    <property type="entry name" value="SENSOR HISTIDINE KINASE GLRK"/>
    <property type="match status" value="1"/>
</dbReference>
<keyword evidence="10" id="KW-0812">Transmembrane</keyword>
<comment type="catalytic activity">
    <reaction evidence="1">
        <text>ATP + protein L-histidine = ADP + protein N-phospho-L-histidine.</text>
        <dbReference type="EC" id="2.7.13.3"/>
    </reaction>
</comment>
<dbReference type="GO" id="GO:0000155">
    <property type="term" value="F:phosphorelay sensor kinase activity"/>
    <property type="evidence" value="ECO:0007669"/>
    <property type="project" value="InterPro"/>
</dbReference>
<keyword evidence="4" id="KW-0597">Phosphoprotein</keyword>
<dbReference type="EC" id="2.7.13.3" evidence="3"/>
<evidence type="ECO:0000259" key="11">
    <source>
        <dbReference type="PROSITE" id="PS50109"/>
    </source>
</evidence>
<dbReference type="Gene3D" id="3.30.565.10">
    <property type="entry name" value="Histidine kinase-like ATPase, C-terminal domain"/>
    <property type="match status" value="1"/>
</dbReference>
<dbReference type="GO" id="GO:0005524">
    <property type="term" value="F:ATP binding"/>
    <property type="evidence" value="ECO:0007669"/>
    <property type="project" value="UniProtKB-KW"/>
</dbReference>
<evidence type="ECO:0000256" key="6">
    <source>
        <dbReference type="ARBA" id="ARBA00022741"/>
    </source>
</evidence>
<evidence type="ECO:0000256" key="9">
    <source>
        <dbReference type="ARBA" id="ARBA00023012"/>
    </source>
</evidence>
<organism evidence="12 13">
    <name type="scientific">Perspicuibacillus lycopersici</name>
    <dbReference type="NCBI Taxonomy" id="1325689"/>
    <lineage>
        <taxon>Bacteria</taxon>
        <taxon>Bacillati</taxon>
        <taxon>Bacillota</taxon>
        <taxon>Bacilli</taxon>
        <taxon>Bacillales</taxon>
        <taxon>Bacillaceae</taxon>
        <taxon>Perspicuibacillus</taxon>
    </lineage>
</organism>
<dbReference type="GO" id="GO:0016020">
    <property type="term" value="C:membrane"/>
    <property type="evidence" value="ECO:0007669"/>
    <property type="project" value="UniProtKB-SubCell"/>
</dbReference>
<dbReference type="PRINTS" id="PR00344">
    <property type="entry name" value="BCTRLSENSOR"/>
</dbReference>
<dbReference type="GO" id="GO:0007234">
    <property type="term" value="P:osmosensory signaling via phosphorelay pathway"/>
    <property type="evidence" value="ECO:0007669"/>
    <property type="project" value="TreeGrafter"/>
</dbReference>
<keyword evidence="10" id="KW-0472">Membrane</keyword>
<dbReference type="InterPro" id="IPR031621">
    <property type="entry name" value="HisKA_7TM"/>
</dbReference>
<dbReference type="Pfam" id="PF00512">
    <property type="entry name" value="HisKA"/>
    <property type="match status" value="1"/>
</dbReference>
<dbReference type="GO" id="GO:0000156">
    <property type="term" value="F:phosphorelay response regulator activity"/>
    <property type="evidence" value="ECO:0007669"/>
    <property type="project" value="TreeGrafter"/>
</dbReference>
<dbReference type="Pfam" id="PF02518">
    <property type="entry name" value="HATPase_c"/>
    <property type="match status" value="1"/>
</dbReference>
<dbReference type="SMART" id="SM00387">
    <property type="entry name" value="HATPase_c"/>
    <property type="match status" value="1"/>
</dbReference>
<dbReference type="Gene3D" id="1.10.287.130">
    <property type="match status" value="1"/>
</dbReference>
<comment type="caution">
    <text evidence="12">The sequence shown here is derived from an EMBL/GenBank/DDBJ whole genome shotgun (WGS) entry which is preliminary data.</text>
</comment>
<gene>
    <name evidence="12" type="ORF">OEV98_07715</name>
</gene>
<dbReference type="InterPro" id="IPR003594">
    <property type="entry name" value="HATPase_dom"/>
</dbReference>
<keyword evidence="7" id="KW-0418">Kinase</keyword>
<evidence type="ECO:0000256" key="10">
    <source>
        <dbReference type="SAM" id="Phobius"/>
    </source>
</evidence>
<keyword evidence="8 12" id="KW-0067">ATP-binding</keyword>
<keyword evidence="6" id="KW-0547">Nucleotide-binding</keyword>
<evidence type="ECO:0000256" key="3">
    <source>
        <dbReference type="ARBA" id="ARBA00012438"/>
    </source>
</evidence>
<dbReference type="InterPro" id="IPR004358">
    <property type="entry name" value="Sig_transdc_His_kin-like_C"/>
</dbReference>
<evidence type="ECO:0000256" key="2">
    <source>
        <dbReference type="ARBA" id="ARBA00004370"/>
    </source>
</evidence>
<evidence type="ECO:0000256" key="4">
    <source>
        <dbReference type="ARBA" id="ARBA00022553"/>
    </source>
</evidence>
<dbReference type="Proteomes" id="UP001209318">
    <property type="component" value="Unassembled WGS sequence"/>
</dbReference>
<dbReference type="InterPro" id="IPR000014">
    <property type="entry name" value="PAS"/>
</dbReference>
<feature type="transmembrane region" description="Helical" evidence="10">
    <location>
        <begin position="146"/>
        <end position="168"/>
    </location>
</feature>
<evidence type="ECO:0000256" key="7">
    <source>
        <dbReference type="ARBA" id="ARBA00022777"/>
    </source>
</evidence>
<feature type="transmembrane region" description="Helical" evidence="10">
    <location>
        <begin position="180"/>
        <end position="200"/>
    </location>
</feature>
<evidence type="ECO:0000256" key="8">
    <source>
        <dbReference type="ARBA" id="ARBA00022840"/>
    </source>
</evidence>
<keyword evidence="10" id="KW-1133">Transmembrane helix</keyword>
<dbReference type="Pfam" id="PF16927">
    <property type="entry name" value="HisKA_7TM"/>
    <property type="match status" value="1"/>
</dbReference>
<feature type="transmembrane region" description="Helical" evidence="10">
    <location>
        <begin position="6"/>
        <end position="26"/>
    </location>
</feature>
<keyword evidence="9" id="KW-0902">Two-component regulatory system</keyword>
<dbReference type="PANTHER" id="PTHR42878">
    <property type="entry name" value="TWO-COMPONENT HISTIDINE KINASE"/>
    <property type="match status" value="1"/>
</dbReference>
<evidence type="ECO:0000256" key="1">
    <source>
        <dbReference type="ARBA" id="ARBA00000085"/>
    </source>
</evidence>
<evidence type="ECO:0000313" key="12">
    <source>
        <dbReference type="EMBL" id="MCU9613441.1"/>
    </source>
</evidence>
<dbReference type="InterPro" id="IPR003661">
    <property type="entry name" value="HisK_dim/P_dom"/>
</dbReference>
<dbReference type="Gene3D" id="3.30.450.20">
    <property type="entry name" value="PAS domain"/>
    <property type="match status" value="1"/>
</dbReference>
<dbReference type="PROSITE" id="PS50109">
    <property type="entry name" value="HIS_KIN"/>
    <property type="match status" value="1"/>
</dbReference>
<dbReference type="EMBL" id="JAOUSF010000002">
    <property type="protein sequence ID" value="MCU9613441.1"/>
    <property type="molecule type" value="Genomic_DNA"/>
</dbReference>
<feature type="transmembrane region" description="Helical" evidence="10">
    <location>
        <begin position="206"/>
        <end position="225"/>
    </location>
</feature>
<feature type="transmembrane region" description="Helical" evidence="10">
    <location>
        <begin position="65"/>
        <end position="86"/>
    </location>
</feature>
<dbReference type="Pfam" id="PF13188">
    <property type="entry name" value="PAS_8"/>
    <property type="match status" value="1"/>
</dbReference>
<dbReference type="InterPro" id="IPR050351">
    <property type="entry name" value="BphY/WalK/GraS-like"/>
</dbReference>
<accession>A0AAE3IS28</accession>
<proteinExistence type="predicted"/>
<dbReference type="GO" id="GO:0030295">
    <property type="term" value="F:protein kinase activator activity"/>
    <property type="evidence" value="ECO:0007669"/>
    <property type="project" value="TreeGrafter"/>
</dbReference>
<feature type="domain" description="Histidine kinase" evidence="11">
    <location>
        <begin position="367"/>
        <end position="584"/>
    </location>
</feature>
<feature type="transmembrane region" description="Helical" evidence="10">
    <location>
        <begin position="33"/>
        <end position="53"/>
    </location>
</feature>
<dbReference type="SMART" id="SM00388">
    <property type="entry name" value="HisKA"/>
    <property type="match status" value="1"/>
</dbReference>
<dbReference type="InterPro" id="IPR005467">
    <property type="entry name" value="His_kinase_dom"/>
</dbReference>
<feature type="transmembrane region" description="Helical" evidence="10">
    <location>
        <begin position="98"/>
        <end position="116"/>
    </location>
</feature>
<keyword evidence="13" id="KW-1185">Reference proteome</keyword>
<dbReference type="InterPro" id="IPR036097">
    <property type="entry name" value="HisK_dim/P_sf"/>
</dbReference>
<comment type="subcellular location">
    <subcellularLocation>
        <location evidence="2">Membrane</location>
    </subcellularLocation>
</comment>
<name>A0AAE3IS28_9BACI</name>
<dbReference type="SUPFAM" id="SSF55874">
    <property type="entry name" value="ATPase domain of HSP90 chaperone/DNA topoisomerase II/histidine kinase"/>
    <property type="match status" value="1"/>
</dbReference>
<evidence type="ECO:0000256" key="5">
    <source>
        <dbReference type="ARBA" id="ARBA00022679"/>
    </source>
</evidence>
<evidence type="ECO:0000313" key="13">
    <source>
        <dbReference type="Proteomes" id="UP001209318"/>
    </source>
</evidence>
<dbReference type="RefSeq" id="WP_263072647.1">
    <property type="nucleotide sequence ID" value="NZ_JAOUSF010000002.1"/>
</dbReference>
<reference evidence="12" key="1">
    <citation type="submission" date="2022-10" db="EMBL/GenBank/DDBJ databases">
        <title>Description of Fervidibacillus gen. nov. in the family Fervidibacillaceae fam. nov. with two species, Fervidibacillus albus sp. nov., and Fervidibacillus halotolerans sp. nov., isolated from tidal flat sediments.</title>
        <authorList>
            <person name="Kwon K.K."/>
            <person name="Yang S.-H."/>
        </authorList>
    </citation>
    <scope>NUCLEOTIDE SEQUENCE</scope>
    <source>
        <strain evidence="12">JCM 19140</strain>
    </source>
</reference>
<protein>
    <recommendedName>
        <fullName evidence="3">histidine kinase</fullName>
        <ecNumber evidence="3">2.7.13.3</ecNumber>
    </recommendedName>
</protein>